<reference evidence="7" key="1">
    <citation type="journal article" date="2020" name="Stud. Mycol.">
        <title>101 Dothideomycetes genomes: a test case for predicting lifestyles and emergence of pathogens.</title>
        <authorList>
            <person name="Haridas S."/>
            <person name="Albert R."/>
            <person name="Binder M."/>
            <person name="Bloem J."/>
            <person name="Labutti K."/>
            <person name="Salamov A."/>
            <person name="Andreopoulos B."/>
            <person name="Baker S."/>
            <person name="Barry K."/>
            <person name="Bills G."/>
            <person name="Bluhm B."/>
            <person name="Cannon C."/>
            <person name="Castanera R."/>
            <person name="Culley D."/>
            <person name="Daum C."/>
            <person name="Ezra D."/>
            <person name="Gonzalez J."/>
            <person name="Henrissat B."/>
            <person name="Kuo A."/>
            <person name="Liang C."/>
            <person name="Lipzen A."/>
            <person name="Lutzoni F."/>
            <person name="Magnuson J."/>
            <person name="Mondo S."/>
            <person name="Nolan M."/>
            <person name="Ohm R."/>
            <person name="Pangilinan J."/>
            <person name="Park H.-J."/>
            <person name="Ramirez L."/>
            <person name="Alfaro M."/>
            <person name="Sun H."/>
            <person name="Tritt A."/>
            <person name="Yoshinaga Y."/>
            <person name="Zwiers L.-H."/>
            <person name="Turgeon B."/>
            <person name="Goodwin S."/>
            <person name="Spatafora J."/>
            <person name="Crous P."/>
            <person name="Grigoriev I."/>
        </authorList>
    </citation>
    <scope>NUCLEOTIDE SEQUENCE</scope>
    <source>
        <strain evidence="7">CBS 262.69</strain>
    </source>
</reference>
<evidence type="ECO:0000256" key="5">
    <source>
        <dbReference type="ARBA" id="ARBA00023098"/>
    </source>
</evidence>
<organism evidence="7 8">
    <name type="scientific">Trichodelitschia bisporula</name>
    <dbReference type="NCBI Taxonomy" id="703511"/>
    <lineage>
        <taxon>Eukaryota</taxon>
        <taxon>Fungi</taxon>
        <taxon>Dikarya</taxon>
        <taxon>Ascomycota</taxon>
        <taxon>Pezizomycotina</taxon>
        <taxon>Dothideomycetes</taxon>
        <taxon>Dothideomycetes incertae sedis</taxon>
        <taxon>Phaeotrichales</taxon>
        <taxon>Phaeotrichaceae</taxon>
        <taxon>Trichodelitschia</taxon>
    </lineage>
</organism>
<keyword evidence="8" id="KW-1185">Reference proteome</keyword>
<evidence type="ECO:0000313" key="8">
    <source>
        <dbReference type="Proteomes" id="UP000799640"/>
    </source>
</evidence>
<evidence type="ECO:0000256" key="1">
    <source>
        <dbReference type="ARBA" id="ARBA00005005"/>
    </source>
</evidence>
<dbReference type="GO" id="GO:0006635">
    <property type="term" value="P:fatty acid beta-oxidation"/>
    <property type="evidence" value="ECO:0007669"/>
    <property type="project" value="UniProtKB-UniPathway"/>
</dbReference>
<evidence type="ECO:0000256" key="2">
    <source>
        <dbReference type="ARBA" id="ARBA00005254"/>
    </source>
</evidence>
<dbReference type="Gene3D" id="1.10.12.10">
    <property type="entry name" value="Lyase 2-enoyl-coa Hydratase, Chain A, domain 2"/>
    <property type="match status" value="1"/>
</dbReference>
<dbReference type="PANTHER" id="PTHR43149:SF1">
    <property type="entry name" value="DELTA(3,5)-DELTA(2,4)-DIENOYL-COA ISOMERASE, MITOCHONDRIAL"/>
    <property type="match status" value="1"/>
</dbReference>
<keyword evidence="6 7" id="KW-0413">Isomerase</keyword>
<name>A0A6G1I7T2_9PEZI</name>
<accession>A0A6G1I7T2</accession>
<dbReference type="InterPro" id="IPR045002">
    <property type="entry name" value="Ech1-like"/>
</dbReference>
<evidence type="ECO:0000256" key="3">
    <source>
        <dbReference type="ARBA" id="ARBA00022832"/>
    </source>
</evidence>
<dbReference type="Proteomes" id="UP000799640">
    <property type="component" value="Unassembled WGS sequence"/>
</dbReference>
<comment type="pathway">
    <text evidence="1">Lipid metabolism; fatty acid beta-oxidation.</text>
</comment>
<evidence type="ECO:0000313" key="7">
    <source>
        <dbReference type="EMBL" id="KAF2404045.1"/>
    </source>
</evidence>
<keyword evidence="5" id="KW-0443">Lipid metabolism</keyword>
<dbReference type="EMBL" id="ML996689">
    <property type="protein sequence ID" value="KAF2404045.1"/>
    <property type="molecule type" value="Genomic_DNA"/>
</dbReference>
<dbReference type="InterPro" id="IPR014748">
    <property type="entry name" value="Enoyl-CoA_hydra_C"/>
</dbReference>
<dbReference type="InterPro" id="IPR001753">
    <property type="entry name" value="Enoyl-CoA_hydra/iso"/>
</dbReference>
<protein>
    <submittedName>
        <fullName evidence="7">Enoyl-CoA hydratase/isomerase</fullName>
    </submittedName>
</protein>
<dbReference type="CDD" id="cd06558">
    <property type="entry name" value="crotonase-like"/>
    <property type="match status" value="1"/>
</dbReference>
<dbReference type="InterPro" id="IPR029045">
    <property type="entry name" value="ClpP/crotonase-like_dom_sf"/>
</dbReference>
<sequence length="282" mass="30440">MSTETFDYKYFNVTFPAEHVAVVEINRPEKLNAFVEEMWHNLSKIITRLSLSPTIRSILLTGAGRAFTAGLDVQAASQGPTLNTGASANSDPARLALHHKAHILDFQACITSIERCAKPVIVLLHGISYGLAIDISVACDVRLATADARLCIKEVDIGIAADIGTLTRLPKAGVSMSWVKEVALTAREFGAEEALRVGLVSAVLPDKTKGIEAALDICRTIASKSPIATLGTKELINYSRDHTVEEGLNYTAVWNAAMLQTGDVKSALLSGLQRRKPTFEKL</sequence>
<dbReference type="Gene3D" id="3.90.226.10">
    <property type="entry name" value="2-enoyl-CoA Hydratase, Chain A, domain 1"/>
    <property type="match status" value="1"/>
</dbReference>
<dbReference type="PANTHER" id="PTHR43149">
    <property type="entry name" value="ENOYL-COA HYDRATASE"/>
    <property type="match status" value="1"/>
</dbReference>
<keyword evidence="3" id="KW-0276">Fatty acid metabolism</keyword>
<dbReference type="Pfam" id="PF00378">
    <property type="entry name" value="ECH_1"/>
    <property type="match status" value="1"/>
</dbReference>
<dbReference type="SUPFAM" id="SSF52096">
    <property type="entry name" value="ClpP/crotonase"/>
    <property type="match status" value="1"/>
</dbReference>
<evidence type="ECO:0000256" key="6">
    <source>
        <dbReference type="ARBA" id="ARBA00023235"/>
    </source>
</evidence>
<dbReference type="OrthoDB" id="14970at2759"/>
<dbReference type="GO" id="GO:0051750">
    <property type="term" value="F:delta(3,5)-delta(2,4)-dienoyl-CoA isomerase activity"/>
    <property type="evidence" value="ECO:0007669"/>
    <property type="project" value="TreeGrafter"/>
</dbReference>
<dbReference type="FunFam" id="1.10.12.10:FF:000004">
    <property type="entry name" value="Delta3,5-delta2,4-dienoyl-CoA isomerase"/>
    <property type="match status" value="1"/>
</dbReference>
<keyword evidence="4" id="KW-0843">Virulence</keyword>
<evidence type="ECO:0000256" key="4">
    <source>
        <dbReference type="ARBA" id="ARBA00023026"/>
    </source>
</evidence>
<comment type="similarity">
    <text evidence="2">Belongs to the enoyl-CoA hydratase/isomerase family.</text>
</comment>
<proteinExistence type="inferred from homology"/>
<dbReference type="UniPathway" id="UPA00659"/>
<gene>
    <name evidence="7" type="ORF">EJ06DRAFT_579927</name>
</gene>
<dbReference type="GO" id="GO:0005739">
    <property type="term" value="C:mitochondrion"/>
    <property type="evidence" value="ECO:0007669"/>
    <property type="project" value="TreeGrafter"/>
</dbReference>
<dbReference type="AlphaFoldDB" id="A0A6G1I7T2"/>